<evidence type="ECO:0000256" key="2">
    <source>
        <dbReference type="ARBA" id="ARBA00004370"/>
    </source>
</evidence>
<dbReference type="CDD" id="cd06225">
    <property type="entry name" value="HAMP"/>
    <property type="match status" value="1"/>
</dbReference>
<dbReference type="PRINTS" id="PR00344">
    <property type="entry name" value="BCTRLSENSOR"/>
</dbReference>
<dbReference type="EC" id="2.7.13.3" evidence="3"/>
<feature type="domain" description="HAMP" evidence="13">
    <location>
        <begin position="193"/>
        <end position="246"/>
    </location>
</feature>
<feature type="domain" description="Histidine kinase" evidence="12">
    <location>
        <begin position="254"/>
        <end position="468"/>
    </location>
</feature>
<dbReference type="InterPro" id="IPR036890">
    <property type="entry name" value="HATPase_C_sf"/>
</dbReference>
<dbReference type="PROSITE" id="PS50109">
    <property type="entry name" value="HIS_KIN"/>
    <property type="match status" value="1"/>
</dbReference>
<reference evidence="14" key="1">
    <citation type="submission" date="2018-01" db="EMBL/GenBank/DDBJ databases">
        <authorList>
            <person name="Regsiter A."/>
            <person name="William W."/>
        </authorList>
    </citation>
    <scope>NUCLEOTIDE SEQUENCE</scope>
    <source>
        <strain evidence="14">TRIP AH-1</strain>
    </source>
</reference>
<dbReference type="InterPro" id="IPR050428">
    <property type="entry name" value="TCS_sensor_his_kinase"/>
</dbReference>
<dbReference type="SUPFAM" id="SSF55874">
    <property type="entry name" value="ATPase domain of HSP90 chaperone/DNA topoisomerase II/histidine kinase"/>
    <property type="match status" value="1"/>
</dbReference>
<keyword evidence="4" id="KW-0597">Phosphoprotein</keyword>
<keyword evidence="9" id="KW-0902">Two-component regulatory system</keyword>
<evidence type="ECO:0000256" key="11">
    <source>
        <dbReference type="SAM" id="Phobius"/>
    </source>
</evidence>
<dbReference type="Gene3D" id="1.10.287.130">
    <property type="match status" value="1"/>
</dbReference>
<dbReference type="PANTHER" id="PTHR45436:SF8">
    <property type="entry name" value="HISTIDINE KINASE"/>
    <property type="match status" value="1"/>
</dbReference>
<evidence type="ECO:0000256" key="1">
    <source>
        <dbReference type="ARBA" id="ARBA00000085"/>
    </source>
</evidence>
<dbReference type="Gene3D" id="6.10.340.10">
    <property type="match status" value="1"/>
</dbReference>
<dbReference type="InterPro" id="IPR036097">
    <property type="entry name" value="HisK_dim/P_sf"/>
</dbReference>
<evidence type="ECO:0000256" key="5">
    <source>
        <dbReference type="ARBA" id="ARBA00022679"/>
    </source>
</evidence>
<keyword evidence="8 11" id="KW-1133">Transmembrane helix</keyword>
<dbReference type="SUPFAM" id="SSF47384">
    <property type="entry name" value="Homodimeric domain of signal transducing histidine kinase"/>
    <property type="match status" value="1"/>
</dbReference>
<evidence type="ECO:0000313" key="14">
    <source>
        <dbReference type="EMBL" id="SPD73950.1"/>
    </source>
</evidence>
<keyword evidence="5" id="KW-0808">Transferase</keyword>
<feature type="transmembrane region" description="Helical" evidence="11">
    <location>
        <begin position="171"/>
        <end position="192"/>
    </location>
</feature>
<name>A0A445MWU4_9BACT</name>
<dbReference type="GO" id="GO:0000155">
    <property type="term" value="F:phosphorelay sensor kinase activity"/>
    <property type="evidence" value="ECO:0007669"/>
    <property type="project" value="InterPro"/>
</dbReference>
<proteinExistence type="predicted"/>
<dbReference type="PANTHER" id="PTHR45436">
    <property type="entry name" value="SENSOR HISTIDINE KINASE YKOH"/>
    <property type="match status" value="1"/>
</dbReference>
<dbReference type="SMART" id="SM00304">
    <property type="entry name" value="HAMP"/>
    <property type="match status" value="1"/>
</dbReference>
<dbReference type="InterPro" id="IPR003661">
    <property type="entry name" value="HisK_dim/P_dom"/>
</dbReference>
<evidence type="ECO:0000256" key="8">
    <source>
        <dbReference type="ARBA" id="ARBA00022989"/>
    </source>
</evidence>
<dbReference type="CDD" id="cd00075">
    <property type="entry name" value="HATPase"/>
    <property type="match status" value="1"/>
</dbReference>
<accession>A0A445MWU4</accession>
<dbReference type="InterPro" id="IPR005467">
    <property type="entry name" value="His_kinase_dom"/>
</dbReference>
<dbReference type="AlphaFoldDB" id="A0A445MWU4"/>
<dbReference type="SMART" id="SM00387">
    <property type="entry name" value="HATPase_c"/>
    <property type="match status" value="1"/>
</dbReference>
<dbReference type="EMBL" id="OJIN01000117">
    <property type="protein sequence ID" value="SPD73950.1"/>
    <property type="molecule type" value="Genomic_DNA"/>
</dbReference>
<dbReference type="Pfam" id="PF00672">
    <property type="entry name" value="HAMP"/>
    <property type="match status" value="1"/>
</dbReference>
<dbReference type="InterPro" id="IPR003660">
    <property type="entry name" value="HAMP_dom"/>
</dbReference>
<organism evidence="14">
    <name type="scientific">uncultured Desulfobacterium sp</name>
    <dbReference type="NCBI Taxonomy" id="201089"/>
    <lineage>
        <taxon>Bacteria</taxon>
        <taxon>Pseudomonadati</taxon>
        <taxon>Thermodesulfobacteriota</taxon>
        <taxon>Desulfobacteria</taxon>
        <taxon>Desulfobacterales</taxon>
        <taxon>Desulfobacteriaceae</taxon>
        <taxon>Desulfobacterium</taxon>
        <taxon>environmental samples</taxon>
    </lineage>
</organism>
<gene>
    <name evidence="14" type="ORF">PITCH_A2030094</name>
</gene>
<dbReference type="SUPFAM" id="SSF158472">
    <property type="entry name" value="HAMP domain-like"/>
    <property type="match status" value="1"/>
</dbReference>
<dbReference type="Pfam" id="PF02518">
    <property type="entry name" value="HATPase_c"/>
    <property type="match status" value="1"/>
</dbReference>
<comment type="catalytic activity">
    <reaction evidence="1">
        <text>ATP + protein L-histidine = ADP + protein N-phospho-L-histidine.</text>
        <dbReference type="EC" id="2.7.13.3"/>
    </reaction>
</comment>
<dbReference type="GO" id="GO:0005886">
    <property type="term" value="C:plasma membrane"/>
    <property type="evidence" value="ECO:0007669"/>
    <property type="project" value="TreeGrafter"/>
</dbReference>
<feature type="transmembrane region" description="Helical" evidence="11">
    <location>
        <begin position="20"/>
        <end position="44"/>
    </location>
</feature>
<evidence type="ECO:0000256" key="9">
    <source>
        <dbReference type="ARBA" id="ARBA00023012"/>
    </source>
</evidence>
<dbReference type="Gene3D" id="3.30.565.10">
    <property type="entry name" value="Histidine kinase-like ATPase, C-terminal domain"/>
    <property type="match status" value="1"/>
</dbReference>
<protein>
    <recommendedName>
        <fullName evidence="3">histidine kinase</fullName>
        <ecNumber evidence="3">2.7.13.3</ecNumber>
    </recommendedName>
</protein>
<dbReference type="InterPro" id="IPR004358">
    <property type="entry name" value="Sig_transdc_His_kin-like_C"/>
</dbReference>
<dbReference type="SMART" id="SM00388">
    <property type="entry name" value="HisKA"/>
    <property type="match status" value="1"/>
</dbReference>
<evidence type="ECO:0000256" key="7">
    <source>
        <dbReference type="ARBA" id="ARBA00022777"/>
    </source>
</evidence>
<keyword evidence="6 11" id="KW-0812">Transmembrane</keyword>
<keyword evidence="10 11" id="KW-0472">Membrane</keyword>
<evidence type="ECO:0000256" key="10">
    <source>
        <dbReference type="ARBA" id="ARBA00023136"/>
    </source>
</evidence>
<evidence type="ECO:0000256" key="3">
    <source>
        <dbReference type="ARBA" id="ARBA00012438"/>
    </source>
</evidence>
<evidence type="ECO:0000259" key="13">
    <source>
        <dbReference type="PROSITE" id="PS50885"/>
    </source>
</evidence>
<sequence length="473" mass="51910">MSLRNLSNLGRTLWFRLALWYSAIFAASVFATFFAFYHTIISVVEDREDSDLLSEAKEFSNILASKGVAEVKAAMDIEAESEGVDKIFFRLADLEGQEIASTNMSSWADLGLGKSALKKLAKGDKNIFETIALPGRGYSVRILNTLIGAGVVLQIGLSLEDHERFVAVFKHIFSITMAAMVIIAALVGGGIARWALFGIEKVTATAQEISRGSFDQRVNVKAKVVEIERLARAFNAMLDRIDTLVGGMRDVTDNIAHDLKTPITRIRSSAEMILIGADHPKESISLAMTTLEECDRLLQMVNTILDISEAETGIMKLKRTGLDVSDVMEQVADVYQYVAEDKGIVIHRQYPKGLHVSADQTRLSQAVANLLDNAVKYTPEGNHIYLDAFRNNKEIGITVKDTGRGIPPEDLPRIWDRLYRGDQSRSEKGLGLGLSLVKAVITAHKGRIEVSSEPGKGSTFIMYLPASDMAGIA</sequence>
<comment type="subcellular location">
    <subcellularLocation>
        <location evidence="2">Membrane</location>
    </subcellularLocation>
</comment>
<dbReference type="Pfam" id="PF00512">
    <property type="entry name" value="HisKA"/>
    <property type="match status" value="1"/>
</dbReference>
<dbReference type="CDD" id="cd00082">
    <property type="entry name" value="HisKA"/>
    <property type="match status" value="1"/>
</dbReference>
<feature type="transmembrane region" description="Helical" evidence="11">
    <location>
        <begin position="142"/>
        <end position="159"/>
    </location>
</feature>
<evidence type="ECO:0000256" key="6">
    <source>
        <dbReference type="ARBA" id="ARBA00022692"/>
    </source>
</evidence>
<evidence type="ECO:0000259" key="12">
    <source>
        <dbReference type="PROSITE" id="PS50109"/>
    </source>
</evidence>
<keyword evidence="7 14" id="KW-0418">Kinase</keyword>
<dbReference type="PROSITE" id="PS50885">
    <property type="entry name" value="HAMP"/>
    <property type="match status" value="1"/>
</dbReference>
<evidence type="ECO:0000256" key="4">
    <source>
        <dbReference type="ARBA" id="ARBA00022553"/>
    </source>
</evidence>
<dbReference type="InterPro" id="IPR003594">
    <property type="entry name" value="HATPase_dom"/>
</dbReference>
<dbReference type="FunFam" id="3.30.565.10:FF:000006">
    <property type="entry name" value="Sensor histidine kinase WalK"/>
    <property type="match status" value="1"/>
</dbReference>